<evidence type="ECO:0000313" key="11">
    <source>
        <dbReference type="Proteomes" id="UP000001038"/>
    </source>
</evidence>
<reference evidence="10" key="3">
    <citation type="submission" date="2025-09" db="UniProtKB">
        <authorList>
            <consortium name="Ensembl"/>
        </authorList>
    </citation>
    <scope>IDENTIFICATION</scope>
    <source>
        <strain evidence="10">Hd-rR</strain>
    </source>
</reference>
<dbReference type="FunCoup" id="A0A3B3IIC7">
    <property type="interactions" value="786"/>
</dbReference>
<comment type="similarity">
    <text evidence="2">Belongs to the universal ribosomal protein uL30 family.</text>
</comment>
<reference evidence="10 11" key="1">
    <citation type="journal article" date="2007" name="Nature">
        <title>The medaka draft genome and insights into vertebrate genome evolution.</title>
        <authorList>
            <person name="Kasahara M."/>
            <person name="Naruse K."/>
            <person name="Sasaki S."/>
            <person name="Nakatani Y."/>
            <person name="Qu W."/>
            <person name="Ahsan B."/>
            <person name="Yamada T."/>
            <person name="Nagayasu Y."/>
            <person name="Doi K."/>
            <person name="Kasai Y."/>
            <person name="Jindo T."/>
            <person name="Kobayashi D."/>
            <person name="Shimada A."/>
            <person name="Toyoda A."/>
            <person name="Kuroki Y."/>
            <person name="Fujiyama A."/>
            <person name="Sasaki T."/>
            <person name="Shimizu A."/>
            <person name="Asakawa S."/>
            <person name="Shimizu N."/>
            <person name="Hashimoto S."/>
            <person name="Yang J."/>
            <person name="Lee Y."/>
            <person name="Matsushima K."/>
            <person name="Sugano S."/>
            <person name="Sakaizumi M."/>
            <person name="Narita T."/>
            <person name="Ohishi K."/>
            <person name="Haga S."/>
            <person name="Ohta F."/>
            <person name="Nomoto H."/>
            <person name="Nogata K."/>
            <person name="Morishita T."/>
            <person name="Endo T."/>
            <person name="Shin-I T."/>
            <person name="Takeda H."/>
            <person name="Morishita S."/>
            <person name="Kohara Y."/>
        </authorList>
    </citation>
    <scope>NUCLEOTIDE SEQUENCE [LARGE SCALE GENOMIC DNA]</scope>
    <source>
        <strain evidence="10 11">Hd-rR</strain>
    </source>
</reference>
<keyword evidence="4" id="KW-0689">Ribosomal protein</keyword>
<dbReference type="SUPFAM" id="SSF55129">
    <property type="entry name" value="Ribosomal protein L30p/L7e"/>
    <property type="match status" value="1"/>
</dbReference>
<keyword evidence="5" id="KW-0496">Mitochondrion</keyword>
<organism evidence="10 11">
    <name type="scientific">Oryzias latipes</name>
    <name type="common">Japanese rice fish</name>
    <name type="synonym">Japanese killifish</name>
    <dbReference type="NCBI Taxonomy" id="8090"/>
    <lineage>
        <taxon>Eukaryota</taxon>
        <taxon>Metazoa</taxon>
        <taxon>Chordata</taxon>
        <taxon>Craniata</taxon>
        <taxon>Vertebrata</taxon>
        <taxon>Euteleostomi</taxon>
        <taxon>Actinopterygii</taxon>
        <taxon>Neopterygii</taxon>
        <taxon>Teleostei</taxon>
        <taxon>Neoteleostei</taxon>
        <taxon>Acanthomorphata</taxon>
        <taxon>Ovalentaria</taxon>
        <taxon>Atherinomorphae</taxon>
        <taxon>Beloniformes</taxon>
        <taxon>Adrianichthyidae</taxon>
        <taxon>Oryziinae</taxon>
        <taxon>Oryzias</taxon>
    </lineage>
</organism>
<feature type="domain" description="Large ribosomal subunit protein uL30-like ferredoxin-like fold" evidence="9">
    <location>
        <begin position="88"/>
        <end position="137"/>
    </location>
</feature>
<dbReference type="PANTHER" id="PTHR15892:SF2">
    <property type="entry name" value="LARGE RIBOSOMAL SUBUNIT PROTEIN UL30M"/>
    <property type="match status" value="1"/>
</dbReference>
<dbReference type="Ensembl" id="ENSORLT00000031189.1">
    <property type="protein sequence ID" value="ENSORLP00000043574.1"/>
    <property type="gene ID" value="ENSORLG00000025091.1"/>
</dbReference>
<dbReference type="InterPro" id="IPR036919">
    <property type="entry name" value="Ribo_uL30_ferredoxin-like_sf"/>
</dbReference>
<evidence type="ECO:0000256" key="7">
    <source>
        <dbReference type="ARBA" id="ARBA00035281"/>
    </source>
</evidence>
<dbReference type="GO" id="GO:0005743">
    <property type="term" value="C:mitochondrial inner membrane"/>
    <property type="evidence" value="ECO:0007669"/>
    <property type="project" value="UniProtKB-ARBA"/>
</dbReference>
<reference evidence="10" key="2">
    <citation type="submission" date="2025-08" db="UniProtKB">
        <authorList>
            <consortium name="Ensembl"/>
        </authorList>
    </citation>
    <scope>IDENTIFICATION</scope>
    <source>
        <strain evidence="10">Hd-rR</strain>
    </source>
</reference>
<dbReference type="Pfam" id="PF00327">
    <property type="entry name" value="Ribosomal_L30"/>
    <property type="match status" value="1"/>
</dbReference>
<evidence type="ECO:0000256" key="2">
    <source>
        <dbReference type="ARBA" id="ARBA00007594"/>
    </source>
</evidence>
<evidence type="ECO:0000256" key="1">
    <source>
        <dbReference type="ARBA" id="ARBA00004173"/>
    </source>
</evidence>
<evidence type="ECO:0000259" key="9">
    <source>
        <dbReference type="Pfam" id="PF00327"/>
    </source>
</evidence>
<dbReference type="Gene3D" id="3.30.1390.20">
    <property type="entry name" value="Ribosomal protein L30, ferredoxin-like fold domain"/>
    <property type="match status" value="1"/>
</dbReference>
<evidence type="ECO:0000313" key="10">
    <source>
        <dbReference type="Ensembl" id="ENSORLP00000043574.1"/>
    </source>
</evidence>
<keyword evidence="6" id="KW-0687">Ribonucleoprotein</keyword>
<evidence type="ECO:0000256" key="6">
    <source>
        <dbReference type="ARBA" id="ARBA00023274"/>
    </source>
</evidence>
<protein>
    <recommendedName>
        <fullName evidence="7">Large ribosomal subunit protein uL30m</fullName>
    </recommendedName>
    <alternativeName>
        <fullName evidence="8">39S ribosomal protein L30, mitochondrial</fullName>
    </alternativeName>
</protein>
<dbReference type="AlphaFoldDB" id="A0A3B3IIC7"/>
<dbReference type="FunFam" id="3.30.1390.20:FF:000005">
    <property type="entry name" value="39S ribosomal protein L30, mitochondrial"/>
    <property type="match status" value="1"/>
</dbReference>
<dbReference type="STRING" id="8090.ENSORLP00000043574"/>
<dbReference type="CDD" id="cd01658">
    <property type="entry name" value="Ribosomal_L30"/>
    <property type="match status" value="1"/>
</dbReference>
<dbReference type="InParanoid" id="A0A3B3IIC7"/>
<dbReference type="GO" id="GO:0006412">
    <property type="term" value="P:translation"/>
    <property type="evidence" value="ECO:0007669"/>
    <property type="project" value="InterPro"/>
</dbReference>
<evidence type="ECO:0000256" key="4">
    <source>
        <dbReference type="ARBA" id="ARBA00022980"/>
    </source>
</evidence>
<evidence type="ECO:0000256" key="8">
    <source>
        <dbReference type="ARBA" id="ARBA00035356"/>
    </source>
</evidence>
<dbReference type="GO" id="GO:0015934">
    <property type="term" value="C:large ribosomal subunit"/>
    <property type="evidence" value="ECO:0007669"/>
    <property type="project" value="InterPro"/>
</dbReference>
<name>A0A3B3IIC7_ORYLA</name>
<proteinExistence type="inferred from homology"/>
<evidence type="ECO:0000256" key="3">
    <source>
        <dbReference type="ARBA" id="ARBA00022946"/>
    </source>
</evidence>
<dbReference type="InterPro" id="IPR016082">
    <property type="entry name" value="Ribosomal_uL30_ferredoxin-like"/>
</dbReference>
<keyword evidence="3" id="KW-0809">Transit peptide</keyword>
<dbReference type="GO" id="GO:0003735">
    <property type="term" value="F:structural constituent of ribosome"/>
    <property type="evidence" value="ECO:0007669"/>
    <property type="project" value="InterPro"/>
</dbReference>
<dbReference type="GeneTree" id="ENSGT00940000163829"/>
<sequence length="180" mass="20519">MGEVARRSTKYNELKIEMVTKTIAFIMSAVSFLPAKSLKAAVLSPRGWLVSARSTFRKARILKEVFAERSKEHDKYGGDPDQPHKLHIVTRVKSTMRRPYWEKEMVKHLGLQKAHVPVIHKNTPAVNSQLKFVKHLVRIQPLQTPYGLPAEQDMADAFLNSKGELIVRRLLQPVARISES</sequence>
<accession>A0A3B3IIC7</accession>
<evidence type="ECO:0000256" key="5">
    <source>
        <dbReference type="ARBA" id="ARBA00023128"/>
    </source>
</evidence>
<dbReference type="PANTHER" id="PTHR15892">
    <property type="entry name" value="MITOCHONDRIAL RIBOSOMAL PROTEIN L30"/>
    <property type="match status" value="1"/>
</dbReference>
<dbReference type="Bgee" id="ENSORLG00000025091">
    <property type="expression patterns" value="Expressed in testis and 14 other cell types or tissues"/>
</dbReference>
<dbReference type="GO" id="GO:0005739">
    <property type="term" value="C:mitochondrion"/>
    <property type="evidence" value="ECO:0000318"/>
    <property type="project" value="GO_Central"/>
</dbReference>
<comment type="subcellular location">
    <subcellularLocation>
        <location evidence="1">Mitochondrion</location>
    </subcellularLocation>
</comment>
<gene>
    <name evidence="10" type="primary">mrpl30</name>
</gene>
<dbReference type="InterPro" id="IPR005996">
    <property type="entry name" value="Ribosomal_uL30_bac-type"/>
</dbReference>
<keyword evidence="11" id="KW-1185">Reference proteome</keyword>
<dbReference type="Proteomes" id="UP000001038">
    <property type="component" value="Chromosome 21"/>
</dbReference>